<evidence type="ECO:0000313" key="2">
    <source>
        <dbReference type="EMBL" id="KAL1885805.1"/>
    </source>
</evidence>
<reference evidence="2 3" key="1">
    <citation type="journal article" date="2024" name="IMA Fungus">
        <title>IMA Genome - F19 : A genome assembly and annotation guide to empower mycologists, including annotated draft genome sequences of Ceratocystis pirilliformis, Diaporthe australafricana, Fusarium ophioides, Paecilomyces lecythidis, and Sporothrix stenoceras.</title>
        <authorList>
            <person name="Aylward J."/>
            <person name="Wilson A.M."/>
            <person name="Visagie C.M."/>
            <person name="Spraker J."/>
            <person name="Barnes I."/>
            <person name="Buitendag C."/>
            <person name="Ceriani C."/>
            <person name="Del Mar Angel L."/>
            <person name="du Plessis D."/>
            <person name="Fuchs T."/>
            <person name="Gasser K."/>
            <person name="Kramer D."/>
            <person name="Li W."/>
            <person name="Munsamy K."/>
            <person name="Piso A."/>
            <person name="Price J.L."/>
            <person name="Sonnekus B."/>
            <person name="Thomas C."/>
            <person name="van der Nest A."/>
            <person name="van Dijk A."/>
            <person name="van Heerden A."/>
            <person name="van Vuuren N."/>
            <person name="Yilmaz N."/>
            <person name="Duong T.A."/>
            <person name="van der Merwe N.A."/>
            <person name="Wingfield M.J."/>
            <person name="Wingfield B.D."/>
        </authorList>
    </citation>
    <scope>NUCLEOTIDE SEQUENCE [LARGE SCALE GENOMIC DNA]</scope>
    <source>
        <strain evidence="2 3">CMW 18167</strain>
    </source>
</reference>
<keyword evidence="3" id="KW-1185">Reference proteome</keyword>
<keyword evidence="1" id="KW-0732">Signal</keyword>
<dbReference type="Proteomes" id="UP001583193">
    <property type="component" value="Unassembled WGS sequence"/>
</dbReference>
<dbReference type="PANTHER" id="PTHR37574:SF1">
    <property type="entry name" value="LIPASE B"/>
    <property type="match status" value="1"/>
</dbReference>
<name>A0ABR3YBW8_9EURO</name>
<dbReference type="EMBL" id="JAVDPF010000002">
    <property type="protein sequence ID" value="KAL1885805.1"/>
    <property type="molecule type" value="Genomic_DNA"/>
</dbReference>
<dbReference type="SUPFAM" id="SSF53474">
    <property type="entry name" value="alpha/beta-Hydrolases"/>
    <property type="match status" value="1"/>
</dbReference>
<protein>
    <recommendedName>
        <fullName evidence="4">Lipase</fullName>
    </recommendedName>
</protein>
<dbReference type="PANTHER" id="PTHR37574">
    <property type="entry name" value="LIPASE B"/>
    <property type="match status" value="1"/>
</dbReference>
<gene>
    <name evidence="2" type="ORF">Plec18167_001300</name>
</gene>
<sequence>MRLWPIFFGASLWGSSLAGPGSNVRSLQRRQTTSASSGGDILTVLDSVANDQAGNTSDKAADILSRIQGNSNANNAESIETAFDAISDIFSGGIEDIAQASDELIARGLVPSDIFDFLNGYVDFSLNSLNNKNTRSPNSTIYPSKSSDDAPYSLDENTLRGAIYIPSSFSYGADGKQPIILVPGTAVPAGTTYHFSFSKINEAANLDPVWVNIPSASLGDAQVNSEYVAYAINYISGVSSSNVTVLSWSQGGLDTQWALKYWRSTRDAVEDFIAVSPDFHGTIEQAFLCPGFPSYPCTPSIWQQGLDSNFIKTIRDDDGSSAYVPTTTLYSTYDEIVQPMGDPFASAFLSDTRGVGVTNNHVQTICPNQPAGGVYTHEGMLYNPVSWALVVDAISHDGPGDPSRLNLDEICSQTIPPQLQLDDVFGTEGLLLVAVAEILGYGNRATSEPAIASYAR</sequence>
<evidence type="ECO:0000313" key="3">
    <source>
        <dbReference type="Proteomes" id="UP001583193"/>
    </source>
</evidence>
<proteinExistence type="predicted"/>
<feature type="chain" id="PRO_5045045098" description="Lipase" evidence="1">
    <location>
        <begin position="19"/>
        <end position="456"/>
    </location>
</feature>
<evidence type="ECO:0000256" key="1">
    <source>
        <dbReference type="SAM" id="SignalP"/>
    </source>
</evidence>
<evidence type="ECO:0008006" key="4">
    <source>
        <dbReference type="Google" id="ProtNLM"/>
    </source>
</evidence>
<organism evidence="2 3">
    <name type="scientific">Paecilomyces lecythidis</name>
    <dbReference type="NCBI Taxonomy" id="3004212"/>
    <lineage>
        <taxon>Eukaryota</taxon>
        <taxon>Fungi</taxon>
        <taxon>Dikarya</taxon>
        <taxon>Ascomycota</taxon>
        <taxon>Pezizomycotina</taxon>
        <taxon>Eurotiomycetes</taxon>
        <taxon>Eurotiomycetidae</taxon>
        <taxon>Eurotiales</taxon>
        <taxon>Thermoascaceae</taxon>
        <taxon>Paecilomyces</taxon>
    </lineage>
</organism>
<dbReference type="Gene3D" id="3.40.50.1820">
    <property type="entry name" value="alpha/beta hydrolase"/>
    <property type="match status" value="1"/>
</dbReference>
<comment type="caution">
    <text evidence="2">The sequence shown here is derived from an EMBL/GenBank/DDBJ whole genome shotgun (WGS) entry which is preliminary data.</text>
</comment>
<dbReference type="InterPro" id="IPR029058">
    <property type="entry name" value="AB_hydrolase_fold"/>
</dbReference>
<accession>A0ABR3YBW8</accession>
<dbReference type="InterPro" id="IPR053228">
    <property type="entry name" value="Stereospecific_Lipase"/>
</dbReference>
<feature type="signal peptide" evidence="1">
    <location>
        <begin position="1"/>
        <end position="18"/>
    </location>
</feature>